<evidence type="ECO:0000256" key="3">
    <source>
        <dbReference type="ARBA" id="ARBA00023002"/>
    </source>
</evidence>
<name>A0A0B4CCH2_9CAUL</name>
<dbReference type="STRING" id="172043.RM53_07240"/>
<accession>A0A0B4CCH2</accession>
<comment type="similarity">
    <text evidence="1 6 7">Belongs to the ArsC family.</text>
</comment>
<dbReference type="InterPro" id="IPR036249">
    <property type="entry name" value="Thioredoxin-like_sf"/>
</dbReference>
<comment type="catalytic activity">
    <reaction evidence="7">
        <text>[glutaredoxin]-dithiol + arsenate + glutathione + H(+) = glutathionyl-S-S-[glutaredoxin] + arsenite + H2O</text>
        <dbReference type="Rhea" id="RHEA:22016"/>
        <dbReference type="Rhea" id="RHEA-COMP:10729"/>
        <dbReference type="Rhea" id="RHEA-COMP:17668"/>
        <dbReference type="ChEBI" id="CHEBI:15377"/>
        <dbReference type="ChEBI" id="CHEBI:15378"/>
        <dbReference type="ChEBI" id="CHEBI:29242"/>
        <dbReference type="ChEBI" id="CHEBI:29950"/>
        <dbReference type="ChEBI" id="CHEBI:48597"/>
        <dbReference type="ChEBI" id="CHEBI:57925"/>
        <dbReference type="ChEBI" id="CHEBI:146199"/>
        <dbReference type="EC" id="1.20.4.1"/>
    </reaction>
</comment>
<dbReference type="EC" id="1.20.4.1" evidence="4 7"/>
<keyword evidence="3 7" id="KW-0560">Oxidoreductase</keyword>
<dbReference type="NCBIfam" id="TIGR00014">
    <property type="entry name" value="arsC"/>
    <property type="match status" value="1"/>
</dbReference>
<reference evidence="8 9" key="1">
    <citation type="submission" date="2014-12" db="EMBL/GenBank/DDBJ databases">
        <title>Genome sequencing of Brevundimonas nasdae TPW30.</title>
        <authorList>
            <person name="Tan P.W."/>
            <person name="Chan K.-G."/>
        </authorList>
    </citation>
    <scope>NUCLEOTIDE SEQUENCE [LARGE SCALE GENOMIC DNA]</scope>
    <source>
        <strain evidence="8 9">TPW30</strain>
    </source>
</reference>
<evidence type="ECO:0000256" key="1">
    <source>
        <dbReference type="ARBA" id="ARBA00007198"/>
    </source>
</evidence>
<dbReference type="CDD" id="cd03034">
    <property type="entry name" value="ArsC_ArsC"/>
    <property type="match status" value="1"/>
</dbReference>
<evidence type="ECO:0000313" key="9">
    <source>
        <dbReference type="Proteomes" id="UP000031166"/>
    </source>
</evidence>
<dbReference type="Pfam" id="PF03960">
    <property type="entry name" value="ArsC"/>
    <property type="match status" value="1"/>
</dbReference>
<dbReference type="InterPro" id="IPR006659">
    <property type="entry name" value="Arsenate_reductase"/>
</dbReference>
<evidence type="ECO:0000256" key="7">
    <source>
        <dbReference type="RuleBase" id="RU362029"/>
    </source>
</evidence>
<dbReference type="PANTHER" id="PTHR30041:SF5">
    <property type="entry name" value="ARSENATE REDUCTASE-RELATED"/>
    <property type="match status" value="1"/>
</dbReference>
<gene>
    <name evidence="8" type="ORF">RM53_07240</name>
</gene>
<dbReference type="EMBL" id="JWSY01000009">
    <property type="protein sequence ID" value="KIC58974.1"/>
    <property type="molecule type" value="Genomic_DNA"/>
</dbReference>
<dbReference type="PANTHER" id="PTHR30041">
    <property type="entry name" value="ARSENATE REDUCTASE"/>
    <property type="match status" value="1"/>
</dbReference>
<dbReference type="Gene3D" id="3.40.30.10">
    <property type="entry name" value="Glutaredoxin"/>
    <property type="match status" value="1"/>
</dbReference>
<evidence type="ECO:0000256" key="2">
    <source>
        <dbReference type="ARBA" id="ARBA00022849"/>
    </source>
</evidence>
<dbReference type="PROSITE" id="PS51353">
    <property type="entry name" value="ARSC"/>
    <property type="match status" value="1"/>
</dbReference>
<dbReference type="Proteomes" id="UP000031166">
    <property type="component" value="Unassembled WGS sequence"/>
</dbReference>
<dbReference type="RefSeq" id="WP_039245527.1">
    <property type="nucleotide sequence ID" value="NZ_JWSY01000009.1"/>
</dbReference>
<comment type="caution">
    <text evidence="8">The sequence shown here is derived from an EMBL/GenBank/DDBJ whole genome shotgun (WGS) entry which is preliminary data.</text>
</comment>
<proteinExistence type="inferred from homology"/>
<dbReference type="GO" id="GO:0046685">
    <property type="term" value="P:response to arsenic-containing substance"/>
    <property type="evidence" value="ECO:0007669"/>
    <property type="project" value="UniProtKB-KW"/>
</dbReference>
<dbReference type="SUPFAM" id="SSF52833">
    <property type="entry name" value="Thioredoxin-like"/>
    <property type="match status" value="1"/>
</dbReference>
<keyword evidence="2" id="KW-0059">Arsenical resistance</keyword>
<dbReference type="InterPro" id="IPR006660">
    <property type="entry name" value="Arsenate_reductase-like"/>
</dbReference>
<sequence>MSVVLYHNPKCSTSRNALALLREQGIEPTVVEYLKTGWDRETLKRLASSTGLGLSGLLRKKEADAKALLDAGADDETLLAAAITQPILIERPIVETNKGAVIGRPVDRVLDVL</sequence>
<dbReference type="AlphaFoldDB" id="A0A0B4CCH2"/>
<protein>
    <recommendedName>
        <fullName evidence="5 7">Arsenate reductase</fullName>
        <ecNumber evidence="4 7">1.20.4.1</ecNumber>
    </recommendedName>
</protein>
<evidence type="ECO:0000256" key="6">
    <source>
        <dbReference type="PROSITE-ProRule" id="PRU01282"/>
    </source>
</evidence>
<evidence type="ECO:0000256" key="5">
    <source>
        <dbReference type="ARBA" id="ARBA00039879"/>
    </source>
</evidence>
<evidence type="ECO:0000313" key="8">
    <source>
        <dbReference type="EMBL" id="KIC58974.1"/>
    </source>
</evidence>
<evidence type="ECO:0000256" key="4">
    <source>
        <dbReference type="ARBA" id="ARBA00038969"/>
    </source>
</evidence>
<dbReference type="GO" id="GO:0008794">
    <property type="term" value="F:arsenate reductase (glutaredoxin) activity"/>
    <property type="evidence" value="ECO:0007669"/>
    <property type="project" value="UniProtKB-UniRule"/>
</dbReference>
<organism evidence="8 9">
    <name type="scientific">Brevundimonas nasdae</name>
    <dbReference type="NCBI Taxonomy" id="172043"/>
    <lineage>
        <taxon>Bacteria</taxon>
        <taxon>Pseudomonadati</taxon>
        <taxon>Pseudomonadota</taxon>
        <taxon>Alphaproteobacteria</taxon>
        <taxon>Caulobacterales</taxon>
        <taxon>Caulobacteraceae</taxon>
        <taxon>Brevundimonas</taxon>
    </lineage>
</organism>